<evidence type="ECO:0000256" key="1">
    <source>
        <dbReference type="SAM" id="MobiDB-lite"/>
    </source>
</evidence>
<protein>
    <submittedName>
        <fullName evidence="2">Uncharacterized protein</fullName>
    </submittedName>
</protein>
<organism evidence="2 3">
    <name type="scientific">Solanum commersonii</name>
    <name type="common">Commerson's wild potato</name>
    <name type="synonym">Commerson's nightshade</name>
    <dbReference type="NCBI Taxonomy" id="4109"/>
    <lineage>
        <taxon>Eukaryota</taxon>
        <taxon>Viridiplantae</taxon>
        <taxon>Streptophyta</taxon>
        <taxon>Embryophyta</taxon>
        <taxon>Tracheophyta</taxon>
        <taxon>Spermatophyta</taxon>
        <taxon>Magnoliopsida</taxon>
        <taxon>eudicotyledons</taxon>
        <taxon>Gunneridae</taxon>
        <taxon>Pentapetalae</taxon>
        <taxon>asterids</taxon>
        <taxon>lamiids</taxon>
        <taxon>Solanales</taxon>
        <taxon>Solanaceae</taxon>
        <taxon>Solanoideae</taxon>
        <taxon>Solaneae</taxon>
        <taxon>Solanum</taxon>
    </lineage>
</organism>
<sequence>MIGSITFSEKPEVAKSTWRLAKSLLDRLIFASLDPIYTINFANPFGEPDLARQSDLATRQSIQRVSMNLIKLVLTFPNALQTWLDPKLHEETCHPKRKKNGLHSMRVQLHPGTRTQNRPQLEAMIEAAVQTSLVDIYLAGPSAATISPEVTPGTETQDQTDLETKHGHYGAKRNKATERTKKRRSEDRLSPWASLQMALVFPNVPSGCKTKTTESIVCGYWVVIGSSWESES</sequence>
<dbReference type="Proteomes" id="UP000824120">
    <property type="component" value="Chromosome 2"/>
</dbReference>
<feature type="region of interest" description="Disordered" evidence="1">
    <location>
        <begin position="145"/>
        <end position="189"/>
    </location>
</feature>
<feature type="compositionally biased region" description="Basic and acidic residues" evidence="1">
    <location>
        <begin position="175"/>
        <end position="189"/>
    </location>
</feature>
<name>A0A9J6A7G8_SOLCO</name>
<keyword evidence="3" id="KW-1185">Reference proteome</keyword>
<evidence type="ECO:0000313" key="2">
    <source>
        <dbReference type="EMBL" id="KAG5620235.1"/>
    </source>
</evidence>
<gene>
    <name evidence="2" type="ORF">H5410_005453</name>
</gene>
<comment type="caution">
    <text evidence="2">The sequence shown here is derived from an EMBL/GenBank/DDBJ whole genome shotgun (WGS) entry which is preliminary data.</text>
</comment>
<reference evidence="2 3" key="1">
    <citation type="submission" date="2020-09" db="EMBL/GenBank/DDBJ databases">
        <title>De no assembly of potato wild relative species, Solanum commersonii.</title>
        <authorList>
            <person name="Cho K."/>
        </authorList>
    </citation>
    <scope>NUCLEOTIDE SEQUENCE [LARGE SCALE GENOMIC DNA]</scope>
    <source>
        <strain evidence="2">LZ3.2</strain>
        <tissue evidence="2">Leaf</tissue>
    </source>
</reference>
<dbReference type="AlphaFoldDB" id="A0A9J6A7G8"/>
<dbReference type="EMBL" id="JACXVP010000002">
    <property type="protein sequence ID" value="KAG5620235.1"/>
    <property type="molecule type" value="Genomic_DNA"/>
</dbReference>
<proteinExistence type="predicted"/>
<evidence type="ECO:0000313" key="3">
    <source>
        <dbReference type="Proteomes" id="UP000824120"/>
    </source>
</evidence>
<accession>A0A9J6A7G8</accession>